<reference evidence="4" key="2">
    <citation type="submission" date="2015-01" db="EMBL/GenBank/DDBJ databases">
        <title>Evolutionary Origins and Diversification of the Mycorrhizal Mutualists.</title>
        <authorList>
            <consortium name="DOE Joint Genome Institute"/>
            <consortium name="Mycorrhizal Genomics Consortium"/>
            <person name="Kohler A."/>
            <person name="Kuo A."/>
            <person name="Nagy L.G."/>
            <person name="Floudas D."/>
            <person name="Copeland A."/>
            <person name="Barry K.W."/>
            <person name="Cichocki N."/>
            <person name="Veneault-Fourrey C."/>
            <person name="LaButti K."/>
            <person name="Lindquist E.A."/>
            <person name="Lipzen A."/>
            <person name="Lundell T."/>
            <person name="Morin E."/>
            <person name="Murat C."/>
            <person name="Riley R."/>
            <person name="Ohm R."/>
            <person name="Sun H."/>
            <person name="Tunlid A."/>
            <person name="Henrissat B."/>
            <person name="Grigoriev I.V."/>
            <person name="Hibbett D.S."/>
            <person name="Martin F."/>
        </authorList>
    </citation>
    <scope>NUCLEOTIDE SEQUENCE [LARGE SCALE GENOMIC DNA]</scope>
    <source>
        <strain evidence="4">MAFF 305830</strain>
    </source>
</reference>
<dbReference type="EMBL" id="KN824283">
    <property type="protein sequence ID" value="KIM30803.1"/>
    <property type="molecule type" value="Genomic_DNA"/>
</dbReference>
<evidence type="ECO:0000313" key="3">
    <source>
        <dbReference type="EMBL" id="KIM30803.1"/>
    </source>
</evidence>
<organism evidence="3 4">
    <name type="scientific">Serendipita vermifera MAFF 305830</name>
    <dbReference type="NCBI Taxonomy" id="933852"/>
    <lineage>
        <taxon>Eukaryota</taxon>
        <taxon>Fungi</taxon>
        <taxon>Dikarya</taxon>
        <taxon>Basidiomycota</taxon>
        <taxon>Agaricomycotina</taxon>
        <taxon>Agaricomycetes</taxon>
        <taxon>Sebacinales</taxon>
        <taxon>Serendipitaceae</taxon>
        <taxon>Serendipita</taxon>
    </lineage>
</organism>
<proteinExistence type="inferred from homology"/>
<evidence type="ECO:0000313" key="4">
    <source>
        <dbReference type="Proteomes" id="UP000054097"/>
    </source>
</evidence>
<keyword evidence="4" id="KW-1185">Reference proteome</keyword>
<dbReference type="GO" id="GO:0002098">
    <property type="term" value="P:tRNA wobble uridine modification"/>
    <property type="evidence" value="ECO:0007669"/>
    <property type="project" value="InterPro"/>
</dbReference>
<dbReference type="Proteomes" id="UP000054097">
    <property type="component" value="Unassembled WGS sequence"/>
</dbReference>
<evidence type="ECO:0000256" key="2">
    <source>
        <dbReference type="ARBA" id="ARBA00008837"/>
    </source>
</evidence>
<dbReference type="InterPro" id="IPR027417">
    <property type="entry name" value="P-loop_NTPase"/>
</dbReference>
<dbReference type="AlphaFoldDB" id="A0A0C2WXE6"/>
<dbReference type="Gene3D" id="3.40.50.300">
    <property type="entry name" value="P-loop containing nucleotide triphosphate hydrolases"/>
    <property type="match status" value="1"/>
</dbReference>
<accession>A0A0C2WXE6</accession>
<protein>
    <recommendedName>
        <fullName evidence="5">Elongator complex protein 5</fullName>
    </recommendedName>
</protein>
<dbReference type="PANTHER" id="PTHR16184:SF6">
    <property type="entry name" value="ELONGATOR COMPLEX PROTEIN 6"/>
    <property type="match status" value="1"/>
</dbReference>
<dbReference type="PANTHER" id="PTHR16184">
    <property type="entry name" value="ELONGATOR COMPLEX PROTEIN 6"/>
    <property type="match status" value="1"/>
</dbReference>
<dbReference type="HOGENOM" id="CLU_073399_1_0_1"/>
<name>A0A0C2WXE6_SERVB</name>
<comment type="pathway">
    <text evidence="1">tRNA modification; 5-methoxycarbonylmethyl-2-thiouridine-tRNA biosynthesis.</text>
</comment>
<gene>
    <name evidence="3" type="ORF">M408DRAFT_270514</name>
</gene>
<comment type="similarity">
    <text evidence="2">Belongs to the ELP6 family.</text>
</comment>
<evidence type="ECO:0008006" key="5">
    <source>
        <dbReference type="Google" id="ProtNLM"/>
    </source>
</evidence>
<dbReference type="STRING" id="933852.A0A0C2WXE6"/>
<sequence>MASSGLLPGVSFRCVGEEGHDPLPTAGNLLLVTDHLDASADFLLIRAATTVLKPNKAHSPTAIKKCIFMTFAREEAHWRAILGKANVIGTKDADLTFLDLFSQWRSSKPANDGDDSLFGNGHLDEAYKMLKAELANATRSSIVLIDDLAHLEWVGINEQDIVRFLRSIRSLLREAGASLLIIYHKLAIETPTSDVQRYLLSTCLAHIECRPLVSGRSGSVAGEIRFHIGPEAWPGDMSTPTRQVLHYRCTDITGVVFEKGSTSILT</sequence>
<dbReference type="InterPro" id="IPR018627">
    <property type="entry name" value="ELP6"/>
</dbReference>
<evidence type="ECO:0000256" key="1">
    <source>
        <dbReference type="ARBA" id="ARBA00005043"/>
    </source>
</evidence>
<dbReference type="OrthoDB" id="9995306at2759"/>
<dbReference type="GO" id="GO:0033588">
    <property type="term" value="C:elongator holoenzyme complex"/>
    <property type="evidence" value="ECO:0007669"/>
    <property type="project" value="InterPro"/>
</dbReference>
<dbReference type="UniPathway" id="UPA00988"/>
<reference evidence="3 4" key="1">
    <citation type="submission" date="2014-04" db="EMBL/GenBank/DDBJ databases">
        <authorList>
            <consortium name="DOE Joint Genome Institute"/>
            <person name="Kuo A."/>
            <person name="Zuccaro A."/>
            <person name="Kohler A."/>
            <person name="Nagy L.G."/>
            <person name="Floudas D."/>
            <person name="Copeland A."/>
            <person name="Barry K.W."/>
            <person name="Cichocki N."/>
            <person name="Veneault-Fourrey C."/>
            <person name="LaButti K."/>
            <person name="Lindquist E.A."/>
            <person name="Lipzen A."/>
            <person name="Lundell T."/>
            <person name="Morin E."/>
            <person name="Murat C."/>
            <person name="Sun H."/>
            <person name="Tunlid A."/>
            <person name="Henrissat B."/>
            <person name="Grigoriev I.V."/>
            <person name="Hibbett D.S."/>
            <person name="Martin F."/>
            <person name="Nordberg H.P."/>
            <person name="Cantor M.N."/>
            <person name="Hua S.X."/>
        </authorList>
    </citation>
    <scope>NUCLEOTIDE SEQUENCE [LARGE SCALE GENOMIC DNA]</scope>
    <source>
        <strain evidence="3 4">MAFF 305830</strain>
    </source>
</reference>